<accession>A0A0G0R2B0</accession>
<gene>
    <name evidence="1" type="ORF">UT78_C0001G0047</name>
</gene>
<name>A0A0G0R2B0_9BACT</name>
<dbReference type="AlphaFoldDB" id="A0A0G0R2B0"/>
<protein>
    <submittedName>
        <fullName evidence="1">Uncharacterized protein</fullName>
    </submittedName>
</protein>
<sequence>MSKRSKTTNKVERKEHFPSRLMVDLEEVDDAIMHVACVAIGILHDNAHSVEVVDCKE</sequence>
<evidence type="ECO:0000313" key="1">
    <source>
        <dbReference type="EMBL" id="KKR43861.1"/>
    </source>
</evidence>
<proteinExistence type="predicted"/>
<organism evidence="1 2">
    <name type="scientific">Candidatus Nomurabacteria bacterium GW2011_GWF2_40_12</name>
    <dbReference type="NCBI Taxonomy" id="1618776"/>
    <lineage>
        <taxon>Bacteria</taxon>
        <taxon>Candidatus Nomuraibacteriota</taxon>
    </lineage>
</organism>
<reference evidence="1 2" key="1">
    <citation type="journal article" date="2015" name="Nature">
        <title>rRNA introns, odd ribosomes, and small enigmatic genomes across a large radiation of phyla.</title>
        <authorList>
            <person name="Brown C.T."/>
            <person name="Hug L.A."/>
            <person name="Thomas B.C."/>
            <person name="Sharon I."/>
            <person name="Castelle C.J."/>
            <person name="Singh A."/>
            <person name="Wilkins M.J."/>
            <person name="Williams K.H."/>
            <person name="Banfield J.F."/>
        </authorList>
    </citation>
    <scope>NUCLEOTIDE SEQUENCE [LARGE SCALE GENOMIC DNA]</scope>
</reference>
<dbReference type="EMBL" id="LBYC01000001">
    <property type="protein sequence ID" value="KKR43861.1"/>
    <property type="molecule type" value="Genomic_DNA"/>
</dbReference>
<dbReference type="Proteomes" id="UP000034301">
    <property type="component" value="Unassembled WGS sequence"/>
</dbReference>
<evidence type="ECO:0000313" key="2">
    <source>
        <dbReference type="Proteomes" id="UP000034301"/>
    </source>
</evidence>
<comment type="caution">
    <text evidence="1">The sequence shown here is derived from an EMBL/GenBank/DDBJ whole genome shotgun (WGS) entry which is preliminary data.</text>
</comment>